<dbReference type="Gene3D" id="3.40.50.1820">
    <property type="entry name" value="alpha/beta hydrolase"/>
    <property type="match status" value="1"/>
</dbReference>
<dbReference type="PIRSF" id="PIRSF000862">
    <property type="entry name" value="Steryl_ester_lip"/>
    <property type="match status" value="1"/>
</dbReference>
<dbReference type="PANTHER" id="PTHR11005">
    <property type="entry name" value="LYSOSOMAL ACID LIPASE-RELATED"/>
    <property type="match status" value="1"/>
</dbReference>
<keyword evidence="3" id="KW-0378">Hydrolase</keyword>
<dbReference type="EMBL" id="AFFK01020260">
    <property type="status" value="NOT_ANNOTATED_CDS"/>
    <property type="molecule type" value="Genomic_DNA"/>
</dbReference>
<dbReference type="Proteomes" id="UP000014500">
    <property type="component" value="Unassembled WGS sequence"/>
</dbReference>
<evidence type="ECO:0000313" key="9">
    <source>
        <dbReference type="EnsemblMetazoa" id="SMAR006244-PA"/>
    </source>
</evidence>
<dbReference type="OMA" id="YACEEHT"/>
<feature type="active site" description="Nucleophile" evidence="7">
    <location>
        <position position="134"/>
    </location>
</feature>
<dbReference type="SUPFAM" id="SSF53474">
    <property type="entry name" value="alpha/beta-Hydrolases"/>
    <property type="match status" value="1"/>
</dbReference>
<feature type="active site" description="Charge relay system" evidence="7">
    <location>
        <position position="336"/>
    </location>
</feature>
<reference evidence="9" key="2">
    <citation type="submission" date="2015-02" db="UniProtKB">
        <authorList>
            <consortium name="EnsemblMetazoa"/>
        </authorList>
    </citation>
    <scope>IDENTIFICATION</scope>
</reference>
<keyword evidence="5" id="KW-0443">Lipid metabolism</keyword>
<dbReference type="PhylomeDB" id="T1IYD6"/>
<evidence type="ECO:0000259" key="8">
    <source>
        <dbReference type="Pfam" id="PF04083"/>
    </source>
</evidence>
<dbReference type="GO" id="GO:0016788">
    <property type="term" value="F:hydrolase activity, acting on ester bonds"/>
    <property type="evidence" value="ECO:0007669"/>
    <property type="project" value="InterPro"/>
</dbReference>
<dbReference type="FunFam" id="3.40.50.1820:FF:000021">
    <property type="entry name" value="Lipase"/>
    <property type="match status" value="1"/>
</dbReference>
<evidence type="ECO:0000256" key="4">
    <source>
        <dbReference type="ARBA" id="ARBA00022963"/>
    </source>
</evidence>
<dbReference type="AlphaFoldDB" id="T1IYD6"/>
<dbReference type="InterPro" id="IPR029058">
    <property type="entry name" value="AB_hydrolase_fold"/>
</dbReference>
<dbReference type="InterPro" id="IPR006693">
    <property type="entry name" value="AB_hydrolase_lipase"/>
</dbReference>
<evidence type="ECO:0000256" key="1">
    <source>
        <dbReference type="ARBA" id="ARBA00010701"/>
    </source>
</evidence>
<keyword evidence="10" id="KW-1185">Reference proteome</keyword>
<evidence type="ECO:0000256" key="6">
    <source>
        <dbReference type="ARBA" id="ARBA00023180"/>
    </source>
</evidence>
<feature type="active site" description="Charge relay system" evidence="7">
    <location>
        <position position="305"/>
    </location>
</feature>
<organism evidence="9 10">
    <name type="scientific">Strigamia maritima</name>
    <name type="common">European centipede</name>
    <name type="synonym">Geophilus maritimus</name>
    <dbReference type="NCBI Taxonomy" id="126957"/>
    <lineage>
        <taxon>Eukaryota</taxon>
        <taxon>Metazoa</taxon>
        <taxon>Ecdysozoa</taxon>
        <taxon>Arthropoda</taxon>
        <taxon>Myriapoda</taxon>
        <taxon>Chilopoda</taxon>
        <taxon>Pleurostigmophora</taxon>
        <taxon>Geophilomorpha</taxon>
        <taxon>Linotaeniidae</taxon>
        <taxon>Strigamia</taxon>
    </lineage>
</organism>
<keyword evidence="2" id="KW-0732">Signal</keyword>
<dbReference type="STRING" id="126957.T1IYD6"/>
<dbReference type="EnsemblMetazoa" id="SMAR006244-RA">
    <property type="protein sequence ID" value="SMAR006244-PA"/>
    <property type="gene ID" value="SMAR006244"/>
</dbReference>
<dbReference type="GO" id="GO:0016042">
    <property type="term" value="P:lipid catabolic process"/>
    <property type="evidence" value="ECO:0007669"/>
    <property type="project" value="UniProtKB-KW"/>
</dbReference>
<evidence type="ECO:0000256" key="3">
    <source>
        <dbReference type="ARBA" id="ARBA00022801"/>
    </source>
</evidence>
<name>T1IYD6_STRMM</name>
<evidence type="ECO:0000313" key="10">
    <source>
        <dbReference type="Proteomes" id="UP000014500"/>
    </source>
</evidence>
<evidence type="ECO:0000256" key="7">
    <source>
        <dbReference type="PIRSR" id="PIRSR000862-1"/>
    </source>
</evidence>
<feature type="domain" description="Partial AB-hydrolase lipase" evidence="8">
    <location>
        <begin position="1"/>
        <end position="58"/>
    </location>
</feature>
<evidence type="ECO:0000256" key="5">
    <source>
        <dbReference type="ARBA" id="ARBA00023098"/>
    </source>
</evidence>
<dbReference type="InterPro" id="IPR025483">
    <property type="entry name" value="Lipase_euk"/>
</dbReference>
<evidence type="ECO:0000256" key="2">
    <source>
        <dbReference type="ARBA" id="ARBA00022729"/>
    </source>
</evidence>
<proteinExistence type="inferred from homology"/>
<comment type="similarity">
    <text evidence="1">Belongs to the AB hydrolase superfamily. Lipase family.</text>
</comment>
<keyword evidence="6" id="KW-0325">Glycoprotein</keyword>
<dbReference type="HOGENOM" id="CLU_010974_0_0_1"/>
<protein>
    <recommendedName>
        <fullName evidence="8">Partial AB-hydrolase lipase domain-containing protein</fullName>
    </recommendedName>
</protein>
<sequence length="364" mass="41673">MIRYHGYPVEVYQVETDDGYILTVQRIPHGKSGLGTQARKPVLIQHGFATSSPAWVVNTPPQNLPYILADVGYDVWLGNVRGSSFGYNHTHLSTKDKQFWQFSFDEMAKYDIPAVIQKMLNVTGFKQIHYIGHSMGTTILFALLSTQPKYNEIIKAGFALGPVISTRHSKGLLADAGIFYPEFHWLIDLLYNGQLKVNRIFIQFLARTLCNCPSRVLCEQLIFRITGPDYSQTNTTRYPVYFYHVPDSTSGQTMTHYYQLKYSKGFQYYDYGKAGNLKHYNTTEPPSYNLSRISAPVALFWSSNDYLADPKDVAALAPQLRNVPLIYRVPFDQFNHLDFMWAIDAKSLLYDKLITVMAKLWPNL</sequence>
<reference evidence="10" key="1">
    <citation type="submission" date="2011-05" db="EMBL/GenBank/DDBJ databases">
        <authorList>
            <person name="Richards S.R."/>
            <person name="Qu J."/>
            <person name="Jiang H."/>
            <person name="Jhangiani S.N."/>
            <person name="Agravi P."/>
            <person name="Goodspeed R."/>
            <person name="Gross S."/>
            <person name="Mandapat C."/>
            <person name="Jackson L."/>
            <person name="Mathew T."/>
            <person name="Pu L."/>
            <person name="Thornton R."/>
            <person name="Saada N."/>
            <person name="Wilczek-Boney K.B."/>
            <person name="Lee S."/>
            <person name="Kovar C."/>
            <person name="Wu Y."/>
            <person name="Scherer S.E."/>
            <person name="Worley K.C."/>
            <person name="Muzny D.M."/>
            <person name="Gibbs R."/>
        </authorList>
    </citation>
    <scope>NUCLEOTIDE SEQUENCE</scope>
    <source>
        <strain evidence="10">Brora</strain>
    </source>
</reference>
<accession>T1IYD6</accession>
<dbReference type="Pfam" id="PF04083">
    <property type="entry name" value="Abhydro_lipase"/>
    <property type="match status" value="1"/>
</dbReference>
<dbReference type="eggNOG" id="KOG2624">
    <property type="taxonomic scope" value="Eukaryota"/>
</dbReference>
<keyword evidence="4" id="KW-0442">Lipid degradation</keyword>